<sequence length="561" mass="64380">MEIPLHDPSDPHAEAGRLLAPLTEQLSQPEHHVLFFGAGLGYHIKLFASRYPGVPYSIYEPSAKVLKAFLSEVSLEDLNMTMLRNLYFGFNPKLTTENIKSFIYQAPGSFTVITLPSYVKLFSGLHKQFLEGIQAVIKYKQQSLVTNHHYEKKWILNSFRNFKYTLNTPSIFDYRKHFENKPVLLVAAGPSLQDEIENLRQIKENGTAYIFCVGSAINCFIENGLIPDAAFTYDPSTENKKVFSRAINENTTGFPLVYGTTVGEDTLDQFPWDKIHIPINQDPIYSYYFKPAKEIVLQDAPSIAVITLQVLLAMKCSAIILVGQNFAYRDNQFYSKGVPYGHSESPNQLTVPGVNGTPVKTTASLDLMRKEMEHYIRLYPQAAIINTTQDGASILGAKFQSLTDTMQTSLTEKVVSPNWSNQPENGVSDHNHIHSRKQDMLKQYQQIKQIFIQMQAAMLKLKNDQSPALFQHFDELFKTLQQNMYFQLFLRQMNRVRYEQLYSKTVTIKIEKNAERKAALLLQLFGQFLYDVYEDFRKIQPYFDQLNQTIDQLPSHKARLR</sequence>
<proteinExistence type="predicted"/>
<dbReference type="InterPro" id="IPR002826">
    <property type="entry name" value="MptE-like"/>
</dbReference>
<dbReference type="PANTHER" id="PTHR41786:SF1">
    <property type="entry name" value="6-HYDROXYMETHYLPTERIN DIPHOSPHOKINASE MPTE-LIKE DOMAIN-CONTAINING PROTEIN"/>
    <property type="match status" value="1"/>
</dbReference>
<name>A0ABS7C6I5_9BACL</name>
<organism evidence="2 3">
    <name type="scientific">Paenibacillus sepulcri</name>
    <dbReference type="NCBI Taxonomy" id="359917"/>
    <lineage>
        <taxon>Bacteria</taxon>
        <taxon>Bacillati</taxon>
        <taxon>Bacillota</taxon>
        <taxon>Bacilli</taxon>
        <taxon>Bacillales</taxon>
        <taxon>Paenibacillaceae</taxon>
        <taxon>Paenibacillus</taxon>
    </lineage>
</organism>
<comment type="caution">
    <text evidence="2">The sequence shown here is derived from an EMBL/GenBank/DDBJ whole genome shotgun (WGS) entry which is preliminary data.</text>
</comment>
<dbReference type="Pfam" id="PF01973">
    <property type="entry name" value="MptE-like"/>
    <property type="match status" value="1"/>
</dbReference>
<feature type="domain" description="6-hydroxymethylpterin diphosphokinase MptE-like" evidence="1">
    <location>
        <begin position="157"/>
        <end position="330"/>
    </location>
</feature>
<gene>
    <name evidence="2" type="ORF">K0U00_21065</name>
</gene>
<protein>
    <submittedName>
        <fullName evidence="2">DUF115 domain-containing protein</fullName>
    </submittedName>
</protein>
<keyword evidence="3" id="KW-1185">Reference proteome</keyword>
<dbReference type="PANTHER" id="PTHR41786">
    <property type="entry name" value="MOTILITY ACCESSORY FACTOR MAF"/>
    <property type="match status" value="1"/>
</dbReference>
<dbReference type="Proteomes" id="UP001519887">
    <property type="component" value="Unassembled WGS sequence"/>
</dbReference>
<evidence type="ECO:0000313" key="3">
    <source>
        <dbReference type="Proteomes" id="UP001519887"/>
    </source>
</evidence>
<evidence type="ECO:0000259" key="1">
    <source>
        <dbReference type="Pfam" id="PF01973"/>
    </source>
</evidence>
<accession>A0ABS7C6I5</accession>
<dbReference type="EMBL" id="JAHZIK010000601">
    <property type="protein sequence ID" value="MBW7456532.1"/>
    <property type="molecule type" value="Genomic_DNA"/>
</dbReference>
<evidence type="ECO:0000313" key="2">
    <source>
        <dbReference type="EMBL" id="MBW7456532.1"/>
    </source>
</evidence>
<reference evidence="2 3" key="1">
    <citation type="submission" date="2021-07" db="EMBL/GenBank/DDBJ databases">
        <title>Paenibacillus radiodurans sp. nov., isolated from the southeastern edge of Tengger Desert.</title>
        <authorList>
            <person name="Zhang G."/>
        </authorList>
    </citation>
    <scope>NUCLEOTIDE SEQUENCE [LARGE SCALE GENOMIC DNA]</scope>
    <source>
        <strain evidence="2 3">CCM 7311</strain>
    </source>
</reference>